<feature type="region of interest" description="Disordered" evidence="2">
    <location>
        <begin position="1151"/>
        <end position="1170"/>
    </location>
</feature>
<feature type="coiled-coil region" evidence="1">
    <location>
        <begin position="677"/>
        <end position="818"/>
    </location>
</feature>
<evidence type="ECO:0000256" key="2">
    <source>
        <dbReference type="SAM" id="MobiDB-lite"/>
    </source>
</evidence>
<feature type="coiled-coil region" evidence="1">
    <location>
        <begin position="872"/>
        <end position="899"/>
    </location>
</feature>
<gene>
    <name evidence="3" type="ORF">CAMP_LOCUS18193</name>
</gene>
<accession>A0A9P1IZZ9</accession>
<feature type="region of interest" description="Disordered" evidence="2">
    <location>
        <begin position="1"/>
        <end position="36"/>
    </location>
</feature>
<sequence length="1583" mass="183086">MIRPDDISADDELAAPSTSQSNGEQPKKGILKRPSIVNEEKRDKLFPLAGFRSSPDRFPDKGSTRIPKLQVTWWEKNAVAFISETSDEANTDSEQVLRDLGNGRRTDQGMKSLQIRQTAILDSDDSDMNEALKQENPDVNFQTPDFDETMSVTSSTGSATSAVVGRWWTGKDTRYVPHCVKKGCNHANHPPPGEYVTPTQRRNKELAQLKKELRQALTERDEKEKHLSDLRDKVKEIEVFNETQSTLVEGQKMMRKEQLEREALEKEKKLMEKKHAVRVNQLIQETMAAREEIVKLTSKNSFLEELLGKPRCEAETQTDIESDFMFRGNPPDPTSDSMNQSQHQNQIQVQNLISQTIQADTPISPMMTLERVSSPAAMSPSPIMIPLTSPGDSKGQTMYCSQEALNHIQACQNEAFIWRNKAAQLEIVAKEQILKIGQLEEEIEKSKNKPRSENHAITVTQNAFIVEDMSNQAINTPVESQHEPILITDCHFEACIESKNVMKHEIEHLRQVFDDGKKRIRELEEDVNQFRKELDNLDDEKVRLEESLVQANLDIESKSAEIVASLNTANRLQQEKDNMHRAIDYMEERMQVYRNTLQENDLVVTDENSSDWRRTMSDPRFNVMNSKIVQTTLTSQQLSDHESDFLSTQQTLHELQKEFNAKNSNISDKFKEVEDILLTKTELVETLTKQLEEIRKNQTKDLDHHQSERDQYKKSLEEVTLVAEKVPILEAKISNLSKEKNEIEAELKKHMESFEDELSQVLEESLAKNRLQSDYWDEKIKASEIQITKLRNENAGLLKDLEDQKMQAHLQKAELQKKLISSIEHVEELQGKCNKHQRDVECQAIPRQINKYVGCKPNVKTKETQIEKGSLFDENEERLRICKAELETTRRQVTVLQQKLVTVIQQQGSLRNKRKNTIVEEPSKIDVKEVENNNKKQTQNSEDIETKVRELELRNTELMERINTMEAEKFVASSMEKTRIQNLVNEFDNLRTKLDNDMSNYSKEKQWLQWRISNLERDNSDLQKFANRRTTDSTENDEDNPQNITFRKAMSEPDFGDESEEGSQLNVDLDNSAELVTLPPIVNQQPFSQLADVLNLVRSDLEQVLTEFEEPEVKANISKTQSQISLDESTDILKDVLNEWAEDERKQLERQLKRSKEERNSLKNTNDRLSKDLQTAMAELNIYRLEKPQKDSMEEKSCIQRSSSFTNFCEDGVSKDVLMWKARSGTLFREVNRIRQDLSEALKSNNDLRYQLTIARGERELSSCFENHPLSPSLSFHTARDVPITKDQNEVIVHEPSEPFQLGSSKASLSASIMIRSQSLDRKHSVSQGRGRSRSANRKPPISKDELEKREKRRELRLPKNVSRSSSVTSLYVTAKEQKTPIMSASWHEKAFDNNELFDCDTDYDRRNCRVVSLREKVGKLTRENRELNDKLRQTSDISRVIELEKETDELKSTVKELLNKMSMSTPGLDKEIKFLRDELEIRRKESSMYEKKLAEVEEERKEMYLLMFKKGQQAASMELKDDRIMDSMTEDRITLKFLHDAFYYYLLNRGDSQEHLSVMMTILGFTSDQKSEVANRKRGRSN</sequence>
<keyword evidence="1" id="KW-0175">Coiled coil</keyword>
<keyword evidence="4" id="KW-1185">Reference proteome</keyword>
<comment type="caution">
    <text evidence="3">The sequence shown here is derived from an EMBL/GenBank/DDBJ whole genome shotgun (WGS) entry which is preliminary data.</text>
</comment>
<feature type="coiled-coil region" evidence="1">
    <location>
        <begin position="927"/>
        <end position="1000"/>
    </location>
</feature>
<proteinExistence type="predicted"/>
<feature type="coiled-coil region" evidence="1">
    <location>
        <begin position="1411"/>
        <end position="1500"/>
    </location>
</feature>
<feature type="coiled-coil region" evidence="1">
    <location>
        <begin position="199"/>
        <end position="299"/>
    </location>
</feature>
<feature type="region of interest" description="Disordered" evidence="2">
    <location>
        <begin position="1319"/>
        <end position="1362"/>
    </location>
</feature>
<evidence type="ECO:0000256" key="1">
    <source>
        <dbReference type="SAM" id="Coils"/>
    </source>
</evidence>
<evidence type="ECO:0000313" key="4">
    <source>
        <dbReference type="Proteomes" id="UP001152747"/>
    </source>
</evidence>
<dbReference type="OrthoDB" id="5807119at2759"/>
<feature type="coiled-coil region" evidence="1">
    <location>
        <begin position="422"/>
        <end position="449"/>
    </location>
</feature>
<feature type="compositionally biased region" description="Basic and acidic residues" evidence="2">
    <location>
        <begin position="1342"/>
        <end position="1358"/>
    </location>
</feature>
<reference evidence="3" key="1">
    <citation type="submission" date="2022-11" db="EMBL/GenBank/DDBJ databases">
        <authorList>
            <person name="Kikuchi T."/>
        </authorList>
    </citation>
    <scope>NUCLEOTIDE SEQUENCE</scope>
    <source>
        <strain evidence="3">PS1010</strain>
    </source>
</reference>
<dbReference type="Proteomes" id="UP001152747">
    <property type="component" value="Unassembled WGS sequence"/>
</dbReference>
<evidence type="ECO:0008006" key="5">
    <source>
        <dbReference type="Google" id="ProtNLM"/>
    </source>
</evidence>
<dbReference type="EMBL" id="CANHGI010000006">
    <property type="protein sequence ID" value="CAI5455556.1"/>
    <property type="molecule type" value="Genomic_DNA"/>
</dbReference>
<protein>
    <recommendedName>
        <fullName evidence="5">GRIP domain-containing protein</fullName>
    </recommendedName>
</protein>
<feature type="coiled-coil region" evidence="1">
    <location>
        <begin position="506"/>
        <end position="589"/>
    </location>
</feature>
<name>A0A9P1IZZ9_9PELO</name>
<organism evidence="3 4">
    <name type="scientific">Caenorhabditis angaria</name>
    <dbReference type="NCBI Taxonomy" id="860376"/>
    <lineage>
        <taxon>Eukaryota</taxon>
        <taxon>Metazoa</taxon>
        <taxon>Ecdysozoa</taxon>
        <taxon>Nematoda</taxon>
        <taxon>Chromadorea</taxon>
        <taxon>Rhabditida</taxon>
        <taxon>Rhabditina</taxon>
        <taxon>Rhabditomorpha</taxon>
        <taxon>Rhabditoidea</taxon>
        <taxon>Rhabditidae</taxon>
        <taxon>Peloderinae</taxon>
        <taxon>Caenorhabditis</taxon>
    </lineage>
</organism>
<evidence type="ECO:0000313" key="3">
    <source>
        <dbReference type="EMBL" id="CAI5455556.1"/>
    </source>
</evidence>